<proteinExistence type="predicted"/>
<name>Q0AXB2_SYNWW</name>
<dbReference type="STRING" id="335541.Swol_1334"/>
<reference evidence="5" key="1">
    <citation type="journal article" date="2010" name="Environ. Microbiol.">
        <title>The genome of Syntrophomonas wolfei: new insights into syntrophic metabolism and biohydrogen production.</title>
        <authorList>
            <person name="Sieber J.R."/>
            <person name="Sims D.R."/>
            <person name="Han C."/>
            <person name="Kim E."/>
            <person name="Lykidis A."/>
            <person name="Lapidus A.L."/>
            <person name="McDonnald E."/>
            <person name="Rohlin L."/>
            <person name="Culley D.E."/>
            <person name="Gunsalus R."/>
            <person name="McInerney M.J."/>
        </authorList>
    </citation>
    <scope>NUCLEOTIDE SEQUENCE [LARGE SCALE GENOMIC DNA]</scope>
    <source>
        <strain evidence="5">DSM 2245B / Goettingen</strain>
    </source>
</reference>
<evidence type="ECO:0000256" key="1">
    <source>
        <dbReference type="ARBA" id="ARBA00023125"/>
    </source>
</evidence>
<dbReference type="GO" id="GO:0003677">
    <property type="term" value="F:DNA binding"/>
    <property type="evidence" value="ECO:0007669"/>
    <property type="project" value="UniProtKB-UniRule"/>
</dbReference>
<dbReference type="PROSITE" id="PS01081">
    <property type="entry name" value="HTH_TETR_1"/>
    <property type="match status" value="1"/>
</dbReference>
<feature type="DNA-binding region" description="H-T-H motif" evidence="2">
    <location>
        <begin position="29"/>
        <end position="48"/>
    </location>
</feature>
<dbReference type="InterPro" id="IPR013570">
    <property type="entry name" value="Tscrpt_reg_YsiA_C"/>
</dbReference>
<evidence type="ECO:0000313" key="4">
    <source>
        <dbReference type="EMBL" id="ABI68642.1"/>
    </source>
</evidence>
<dbReference type="Gene3D" id="1.10.10.60">
    <property type="entry name" value="Homeodomain-like"/>
    <property type="match status" value="1"/>
</dbReference>
<dbReference type="InterPro" id="IPR001647">
    <property type="entry name" value="HTH_TetR"/>
</dbReference>
<evidence type="ECO:0000259" key="3">
    <source>
        <dbReference type="PROSITE" id="PS50977"/>
    </source>
</evidence>
<feature type="domain" description="HTH tetR-type" evidence="3">
    <location>
        <begin position="6"/>
        <end position="66"/>
    </location>
</feature>
<dbReference type="AlphaFoldDB" id="Q0AXB2"/>
<dbReference type="EMBL" id="CP000448">
    <property type="protein sequence ID" value="ABI68642.1"/>
    <property type="molecule type" value="Genomic_DNA"/>
</dbReference>
<dbReference type="PROSITE" id="PS50977">
    <property type="entry name" value="HTH_TETR_2"/>
    <property type="match status" value="1"/>
</dbReference>
<gene>
    <name evidence="4" type="ordered locus">Swol_1334</name>
</gene>
<dbReference type="OrthoDB" id="13453at2"/>
<dbReference type="KEGG" id="swo:Swol_1334"/>
<dbReference type="PANTHER" id="PTHR43479">
    <property type="entry name" value="ACREF/ENVCD OPERON REPRESSOR-RELATED"/>
    <property type="match status" value="1"/>
</dbReference>
<evidence type="ECO:0000313" key="5">
    <source>
        <dbReference type="Proteomes" id="UP000001968"/>
    </source>
</evidence>
<dbReference type="InterPro" id="IPR023772">
    <property type="entry name" value="DNA-bd_HTH_TetR-type_CS"/>
</dbReference>
<dbReference type="Gene3D" id="1.10.357.10">
    <property type="entry name" value="Tetracycline Repressor, domain 2"/>
    <property type="match status" value="1"/>
</dbReference>
<dbReference type="SMR" id="Q0AXB2"/>
<protein>
    <submittedName>
        <fullName evidence="4">Putative transcriptional regulator, TetR family</fullName>
    </submittedName>
</protein>
<dbReference type="Pfam" id="PF00440">
    <property type="entry name" value="TetR_N"/>
    <property type="match status" value="1"/>
</dbReference>
<dbReference type="InterPro" id="IPR009057">
    <property type="entry name" value="Homeodomain-like_sf"/>
</dbReference>
<dbReference type="PANTHER" id="PTHR43479:SF11">
    <property type="entry name" value="ACREF_ENVCD OPERON REPRESSOR-RELATED"/>
    <property type="match status" value="1"/>
</dbReference>
<dbReference type="SUPFAM" id="SSF46689">
    <property type="entry name" value="Homeodomain-like"/>
    <property type="match status" value="1"/>
</dbReference>
<accession>Q0AXB2</accession>
<keyword evidence="1 2" id="KW-0238">DNA-binding</keyword>
<sequence>MANNYMKRKDRIILTAVEIIDQLGVQGLTIREIASRQEISEAAIYRHFANKSEILLGTIDYFSSYDALLFRTIESQNMKAWEGITFLLASYTEYYENYPAITAVTFTQEAFQLEPEARERMENVIDNRLRFIKQMVIKGQKEGEFTRDICSEGIVDIIFGTVQFIILRWRAKNYDFALKEHVLSTLSILIEAFSTVKLENRFAWGGVFNQEVSSSTFDSVLTRPGLFLEKGKDQVNEKSEG</sequence>
<dbReference type="PRINTS" id="PR00455">
    <property type="entry name" value="HTHTETR"/>
</dbReference>
<organism evidence="4 5">
    <name type="scientific">Syntrophomonas wolfei subsp. wolfei (strain DSM 2245B / Goettingen)</name>
    <dbReference type="NCBI Taxonomy" id="335541"/>
    <lineage>
        <taxon>Bacteria</taxon>
        <taxon>Bacillati</taxon>
        <taxon>Bacillota</taxon>
        <taxon>Clostridia</taxon>
        <taxon>Eubacteriales</taxon>
        <taxon>Syntrophomonadaceae</taxon>
        <taxon>Syntrophomonas</taxon>
    </lineage>
</organism>
<dbReference type="Proteomes" id="UP000001968">
    <property type="component" value="Chromosome"/>
</dbReference>
<dbReference type="RefSeq" id="WP_011640742.1">
    <property type="nucleotide sequence ID" value="NC_008346.1"/>
</dbReference>
<keyword evidence="5" id="KW-1185">Reference proteome</keyword>
<dbReference type="InterPro" id="IPR050624">
    <property type="entry name" value="HTH-type_Tx_Regulator"/>
</dbReference>
<dbReference type="InterPro" id="IPR036271">
    <property type="entry name" value="Tet_transcr_reg_TetR-rel_C_sf"/>
</dbReference>
<dbReference type="HOGENOM" id="CLU_069356_12_3_9"/>
<dbReference type="eggNOG" id="COG1309">
    <property type="taxonomic scope" value="Bacteria"/>
</dbReference>
<dbReference type="SUPFAM" id="SSF48498">
    <property type="entry name" value="Tetracyclin repressor-like, C-terminal domain"/>
    <property type="match status" value="1"/>
</dbReference>
<dbReference type="Pfam" id="PF08359">
    <property type="entry name" value="TetR_C_4"/>
    <property type="match status" value="1"/>
</dbReference>
<evidence type="ECO:0000256" key="2">
    <source>
        <dbReference type="PROSITE-ProRule" id="PRU00335"/>
    </source>
</evidence>